<keyword evidence="2 6" id="KW-0812">Transmembrane</keyword>
<accession>A0A927RKL6</accession>
<feature type="transmembrane region" description="Helical" evidence="6">
    <location>
        <begin position="51"/>
        <end position="70"/>
    </location>
</feature>
<dbReference type="AlphaFoldDB" id="A0A927RKL6"/>
<dbReference type="PANTHER" id="PTHR20855:SF3">
    <property type="entry name" value="LD03007P"/>
    <property type="match status" value="1"/>
</dbReference>
<dbReference type="RefSeq" id="WP_192750909.1">
    <property type="nucleotide sequence ID" value="NZ_BAABJL010000109.1"/>
</dbReference>
<protein>
    <submittedName>
        <fullName evidence="7">Hemolysin III</fullName>
    </submittedName>
</protein>
<comment type="caution">
    <text evidence="7">The sequence shown here is derived from an EMBL/GenBank/DDBJ whole genome shotgun (WGS) entry which is preliminary data.</text>
</comment>
<feature type="transmembrane region" description="Helical" evidence="6">
    <location>
        <begin position="139"/>
        <end position="160"/>
    </location>
</feature>
<feature type="transmembrane region" description="Helical" evidence="6">
    <location>
        <begin position="202"/>
        <end position="223"/>
    </location>
</feature>
<dbReference type="EMBL" id="JADBEM010000001">
    <property type="protein sequence ID" value="MBE1606858.1"/>
    <property type="molecule type" value="Genomic_DNA"/>
</dbReference>
<evidence type="ECO:0000313" key="7">
    <source>
        <dbReference type="EMBL" id="MBE1606858.1"/>
    </source>
</evidence>
<keyword evidence="8" id="KW-1185">Reference proteome</keyword>
<keyword evidence="4 6" id="KW-0472">Membrane</keyword>
<reference evidence="7" key="1">
    <citation type="submission" date="2020-10" db="EMBL/GenBank/DDBJ databases">
        <title>Sequencing the genomes of 1000 actinobacteria strains.</title>
        <authorList>
            <person name="Klenk H.-P."/>
        </authorList>
    </citation>
    <scope>NUCLEOTIDE SEQUENCE</scope>
    <source>
        <strain evidence="7">DSM 45354</strain>
    </source>
</reference>
<gene>
    <name evidence="7" type="ORF">HEB94_003706</name>
</gene>
<organism evidence="7 8">
    <name type="scientific">Actinopolymorpha pittospori</name>
    <dbReference type="NCBI Taxonomy" id="648752"/>
    <lineage>
        <taxon>Bacteria</taxon>
        <taxon>Bacillati</taxon>
        <taxon>Actinomycetota</taxon>
        <taxon>Actinomycetes</taxon>
        <taxon>Propionibacteriales</taxon>
        <taxon>Actinopolymorphaceae</taxon>
        <taxon>Actinopolymorpha</taxon>
    </lineage>
</organism>
<dbReference type="InterPro" id="IPR004254">
    <property type="entry name" value="AdipoR/HlyIII-related"/>
</dbReference>
<evidence type="ECO:0000313" key="8">
    <source>
        <dbReference type="Proteomes" id="UP000638648"/>
    </source>
</evidence>
<feature type="transmembrane region" description="Helical" evidence="6">
    <location>
        <begin position="24"/>
        <end position="44"/>
    </location>
</feature>
<dbReference type="GO" id="GO:0046872">
    <property type="term" value="F:metal ion binding"/>
    <property type="evidence" value="ECO:0007669"/>
    <property type="project" value="UniProtKB-KW"/>
</dbReference>
<name>A0A927RKL6_9ACTN</name>
<feature type="binding site" evidence="5">
    <location>
        <position position="200"/>
    </location>
    <ligand>
        <name>Zn(2+)</name>
        <dbReference type="ChEBI" id="CHEBI:29105"/>
    </ligand>
</feature>
<dbReference type="Pfam" id="PF03006">
    <property type="entry name" value="HlyIII"/>
    <property type="match status" value="1"/>
</dbReference>
<evidence type="ECO:0000256" key="2">
    <source>
        <dbReference type="ARBA" id="ARBA00022692"/>
    </source>
</evidence>
<dbReference type="GO" id="GO:0016020">
    <property type="term" value="C:membrane"/>
    <property type="evidence" value="ECO:0007669"/>
    <property type="project" value="UniProtKB-SubCell"/>
</dbReference>
<evidence type="ECO:0000256" key="1">
    <source>
        <dbReference type="ARBA" id="ARBA00004141"/>
    </source>
</evidence>
<feature type="transmembrane region" description="Helical" evidence="6">
    <location>
        <begin position="167"/>
        <end position="187"/>
    </location>
</feature>
<dbReference type="Proteomes" id="UP000638648">
    <property type="component" value="Unassembled WGS sequence"/>
</dbReference>
<evidence type="ECO:0000256" key="6">
    <source>
        <dbReference type="SAM" id="Phobius"/>
    </source>
</evidence>
<keyword evidence="5" id="KW-0479">Metal-binding</keyword>
<feature type="binding site" evidence="5">
    <location>
        <position position="204"/>
    </location>
    <ligand>
        <name>Zn(2+)</name>
        <dbReference type="ChEBI" id="CHEBI:29105"/>
    </ligand>
</feature>
<evidence type="ECO:0000256" key="4">
    <source>
        <dbReference type="ARBA" id="ARBA00023136"/>
    </source>
</evidence>
<dbReference type="PANTHER" id="PTHR20855">
    <property type="entry name" value="ADIPOR/PROGESTIN RECEPTOR-RELATED"/>
    <property type="match status" value="1"/>
</dbReference>
<sequence>MHVPDLGGTVHDVAQTVKPKLRGWLHAGTFPLSVAAGIVIVVLAPTTEARIATAIFALTASLLFGVSALYHRGRWTPRAAGVLRRLDHANIFLIIAGTYTPFTLLLLDRRDAQVLLTIVWVGALLGVAFRVLWLGAPRWLYVPVYVAVGWAAAFWLPAFFSRGSTAVFVLILAGGLLYSAGAIVYATKKPNPSPRWFGFHEIFHAFTVAAFVAHYVGISLAVYS</sequence>
<evidence type="ECO:0000256" key="3">
    <source>
        <dbReference type="ARBA" id="ARBA00022989"/>
    </source>
</evidence>
<feature type="transmembrane region" description="Helical" evidence="6">
    <location>
        <begin position="114"/>
        <end position="133"/>
    </location>
</feature>
<proteinExistence type="predicted"/>
<keyword evidence="5" id="KW-0862">Zinc</keyword>
<keyword evidence="3 6" id="KW-1133">Transmembrane helix</keyword>
<evidence type="ECO:0000256" key="5">
    <source>
        <dbReference type="PIRSR" id="PIRSR604254-1"/>
    </source>
</evidence>
<comment type="subcellular location">
    <subcellularLocation>
        <location evidence="1">Membrane</location>
        <topology evidence="1">Multi-pass membrane protein</topology>
    </subcellularLocation>
</comment>
<feature type="transmembrane region" description="Helical" evidence="6">
    <location>
        <begin position="90"/>
        <end position="107"/>
    </location>
</feature>
<feature type="binding site" evidence="5">
    <location>
        <position position="71"/>
    </location>
    <ligand>
        <name>Zn(2+)</name>
        <dbReference type="ChEBI" id="CHEBI:29105"/>
    </ligand>
</feature>